<dbReference type="OrthoDB" id="9762536at2"/>
<dbReference type="InterPro" id="IPR050986">
    <property type="entry name" value="GutQ/KpsF_isomerases"/>
</dbReference>
<dbReference type="AlphaFoldDB" id="A0A438AK78"/>
<keyword evidence="5" id="KW-0479">Metal-binding</keyword>
<evidence type="ECO:0000259" key="9">
    <source>
        <dbReference type="PROSITE" id="PS51371"/>
    </source>
</evidence>
<dbReference type="PIRSF" id="PIRSF004692">
    <property type="entry name" value="KdsD_KpsF"/>
    <property type="match status" value="1"/>
</dbReference>
<feature type="site" description="Catalytically relevant" evidence="6">
    <location>
        <position position="214"/>
    </location>
</feature>
<evidence type="ECO:0000259" key="10">
    <source>
        <dbReference type="PROSITE" id="PS51464"/>
    </source>
</evidence>
<dbReference type="InterPro" id="IPR001347">
    <property type="entry name" value="SIS_dom"/>
</dbReference>
<evidence type="ECO:0000256" key="3">
    <source>
        <dbReference type="ARBA" id="ARBA00023122"/>
    </source>
</evidence>
<dbReference type="SUPFAM" id="SSF54631">
    <property type="entry name" value="CBS-domain pair"/>
    <property type="match status" value="1"/>
</dbReference>
<dbReference type="SUPFAM" id="SSF53697">
    <property type="entry name" value="SIS domain"/>
    <property type="match status" value="1"/>
</dbReference>
<accession>A0A438AK78</accession>
<dbReference type="PROSITE" id="PS51371">
    <property type="entry name" value="CBS"/>
    <property type="match status" value="2"/>
</dbReference>
<dbReference type="Gene3D" id="3.40.50.10490">
    <property type="entry name" value="Glucose-6-phosphate isomerase like protein, domain 1"/>
    <property type="match status" value="1"/>
</dbReference>
<comment type="caution">
    <text evidence="11">The sequence shown here is derived from an EMBL/GenBank/DDBJ whole genome shotgun (WGS) entry which is preliminary data.</text>
</comment>
<sequence>MTDPRTVPDSPSEATDHAAAPGAGDDAATLARGREYAAGALATEADALAQMARDLPEGFDAALSAVLSAQGRVVVGGMGKSGHIARKMAATFASTGTPAHFVHPAEASHGDLGMIGEADIVMLLSNSGDTRELGDIISYTRRFSIPLIAVTKRRDSTLARAADIAVILPDAPEACGIGMVPTTSTTMALALGDALAVAVMRLRGYGREVFHTYHPGGKIGAQFLQVRAIMHQGAALPEVRADQEMSEVLLEMTGKGFGIAAVTEAGQLVGVITDGDLRRHLTGLMDSTARQVATPDPRTIGPEALISEAVLEMNRAKVNALCVVEPGGRLVGLVRLHDCLKTGVV</sequence>
<dbReference type="GO" id="GO:0046872">
    <property type="term" value="F:metal ion binding"/>
    <property type="evidence" value="ECO:0007669"/>
    <property type="project" value="UniProtKB-KW"/>
</dbReference>
<evidence type="ECO:0000256" key="5">
    <source>
        <dbReference type="PIRSR" id="PIRSR004692-2"/>
    </source>
</evidence>
<dbReference type="Pfam" id="PF00571">
    <property type="entry name" value="CBS"/>
    <property type="match status" value="2"/>
</dbReference>
<feature type="site" description="Catalytically relevant" evidence="6">
    <location>
        <position position="132"/>
    </location>
</feature>
<keyword evidence="5" id="KW-0862">Zinc</keyword>
<feature type="site" description="Catalytically relevant" evidence="6">
    <location>
        <position position="80"/>
    </location>
</feature>
<dbReference type="CDD" id="cd04604">
    <property type="entry name" value="CBS_pair_SIS_assoc"/>
    <property type="match status" value="1"/>
</dbReference>
<keyword evidence="2" id="KW-0677">Repeat</keyword>
<reference evidence="11 12" key="1">
    <citation type="submission" date="2018-11" db="EMBL/GenBank/DDBJ databases">
        <title>Mesobaculum littorinae gen. nov., sp. nov., isolated from Littorina scabra that represents a novel genus of the order Rhodobacteraceae.</title>
        <authorList>
            <person name="Li F."/>
        </authorList>
    </citation>
    <scope>NUCLEOTIDE SEQUENCE [LARGE SCALE GENOMIC DNA]</scope>
    <source>
        <strain evidence="11 12">M0103</strain>
    </source>
</reference>
<dbReference type="InterPro" id="IPR046348">
    <property type="entry name" value="SIS_dom_sf"/>
</dbReference>
<feature type="binding site" evidence="5">
    <location>
        <position position="103"/>
    </location>
    <ligand>
        <name>Zn(2+)</name>
        <dbReference type="ChEBI" id="CHEBI:29105"/>
    </ligand>
</feature>
<feature type="domain" description="CBS" evidence="9">
    <location>
        <begin position="293"/>
        <end position="345"/>
    </location>
</feature>
<protein>
    <submittedName>
        <fullName evidence="11">KpsF/GutQ family sugar-phosphate isomerase</fullName>
    </submittedName>
</protein>
<dbReference type="GO" id="GO:1901135">
    <property type="term" value="P:carbohydrate derivative metabolic process"/>
    <property type="evidence" value="ECO:0007669"/>
    <property type="project" value="InterPro"/>
</dbReference>
<evidence type="ECO:0000256" key="1">
    <source>
        <dbReference type="ARBA" id="ARBA00008165"/>
    </source>
</evidence>
<dbReference type="SMART" id="SM00116">
    <property type="entry name" value="CBS"/>
    <property type="match status" value="2"/>
</dbReference>
<dbReference type="Proteomes" id="UP000285908">
    <property type="component" value="Unassembled WGS sequence"/>
</dbReference>
<dbReference type="PANTHER" id="PTHR42745:SF1">
    <property type="entry name" value="ARABINOSE 5-PHOSPHATE ISOMERASE KDSD"/>
    <property type="match status" value="1"/>
</dbReference>
<dbReference type="InterPro" id="IPR046342">
    <property type="entry name" value="CBS_dom_sf"/>
</dbReference>
<keyword evidence="3 7" id="KW-0129">CBS domain</keyword>
<dbReference type="EMBL" id="RQXX01000002">
    <property type="protein sequence ID" value="RVV99108.1"/>
    <property type="molecule type" value="Genomic_DNA"/>
</dbReference>
<evidence type="ECO:0000256" key="7">
    <source>
        <dbReference type="PROSITE-ProRule" id="PRU00703"/>
    </source>
</evidence>
<name>A0A438AK78_9RHOB</name>
<dbReference type="GO" id="GO:0019146">
    <property type="term" value="F:arabinose-5-phosphate isomerase activity"/>
    <property type="evidence" value="ECO:0007669"/>
    <property type="project" value="UniProtKB-ARBA"/>
</dbReference>
<evidence type="ECO:0000256" key="8">
    <source>
        <dbReference type="SAM" id="MobiDB-lite"/>
    </source>
</evidence>
<dbReference type="PROSITE" id="PS51464">
    <property type="entry name" value="SIS"/>
    <property type="match status" value="1"/>
</dbReference>
<dbReference type="InterPro" id="IPR000644">
    <property type="entry name" value="CBS_dom"/>
</dbReference>
<organism evidence="11 12">
    <name type="scientific">Mesobaculum littorinae</name>
    <dbReference type="NCBI Taxonomy" id="2486419"/>
    <lineage>
        <taxon>Bacteria</taxon>
        <taxon>Pseudomonadati</taxon>
        <taxon>Pseudomonadota</taxon>
        <taxon>Alphaproteobacteria</taxon>
        <taxon>Rhodobacterales</taxon>
        <taxon>Roseobacteraceae</taxon>
        <taxon>Mesobaculum</taxon>
    </lineage>
</organism>
<evidence type="ECO:0000313" key="12">
    <source>
        <dbReference type="Proteomes" id="UP000285908"/>
    </source>
</evidence>
<evidence type="ECO:0000256" key="2">
    <source>
        <dbReference type="ARBA" id="ARBA00022737"/>
    </source>
</evidence>
<dbReference type="PANTHER" id="PTHR42745">
    <property type="match status" value="1"/>
</dbReference>
<feature type="domain" description="CBS" evidence="9">
    <location>
        <begin position="230"/>
        <end position="287"/>
    </location>
</feature>
<dbReference type="GO" id="GO:0005975">
    <property type="term" value="P:carbohydrate metabolic process"/>
    <property type="evidence" value="ECO:0007669"/>
    <property type="project" value="InterPro"/>
</dbReference>
<dbReference type="GO" id="GO:0097367">
    <property type="term" value="F:carbohydrate derivative binding"/>
    <property type="evidence" value="ECO:0007669"/>
    <property type="project" value="InterPro"/>
</dbReference>
<dbReference type="Pfam" id="PF01380">
    <property type="entry name" value="SIS"/>
    <property type="match status" value="1"/>
</dbReference>
<feature type="site" description="Catalytically relevant" evidence="6">
    <location>
        <position position="173"/>
    </location>
</feature>
<dbReference type="NCBIfam" id="TIGR00393">
    <property type="entry name" value="kpsF"/>
    <property type="match status" value="1"/>
</dbReference>
<proteinExistence type="inferred from homology"/>
<feature type="domain" description="SIS" evidence="10">
    <location>
        <begin position="63"/>
        <end position="205"/>
    </location>
</feature>
<keyword evidence="12" id="KW-1185">Reference proteome</keyword>
<dbReference type="Gene3D" id="3.10.580.10">
    <property type="entry name" value="CBS-domain"/>
    <property type="match status" value="1"/>
</dbReference>
<evidence type="ECO:0000313" key="11">
    <source>
        <dbReference type="EMBL" id="RVV99108.1"/>
    </source>
</evidence>
<evidence type="ECO:0000256" key="4">
    <source>
        <dbReference type="PIRNR" id="PIRNR004692"/>
    </source>
</evidence>
<keyword evidence="11" id="KW-0413">Isomerase</keyword>
<gene>
    <name evidence="11" type="ORF">EKE94_08860</name>
</gene>
<feature type="region of interest" description="Disordered" evidence="8">
    <location>
        <begin position="1"/>
        <end position="25"/>
    </location>
</feature>
<evidence type="ECO:0000256" key="6">
    <source>
        <dbReference type="PIRSR" id="PIRSR004692-3"/>
    </source>
</evidence>
<dbReference type="InterPro" id="IPR035474">
    <property type="entry name" value="SIS_Kpsf"/>
</dbReference>
<comment type="similarity">
    <text evidence="1 4">Belongs to the SIS family. GutQ/KpsF subfamily.</text>
</comment>
<dbReference type="InterPro" id="IPR004800">
    <property type="entry name" value="KdsD/KpsF-type"/>
</dbReference>
<dbReference type="CDD" id="cd05014">
    <property type="entry name" value="SIS_Kpsf"/>
    <property type="match status" value="1"/>
</dbReference>
<dbReference type="FunFam" id="3.40.50.10490:FF:000011">
    <property type="entry name" value="Arabinose 5-phosphate isomerase"/>
    <property type="match status" value="1"/>
</dbReference>